<dbReference type="InterPro" id="IPR051815">
    <property type="entry name" value="Molybdate_resp_trans_reg"/>
</dbReference>
<accession>A0A562J614</accession>
<dbReference type="InterPro" id="IPR036390">
    <property type="entry name" value="WH_DNA-bd_sf"/>
</dbReference>
<evidence type="ECO:0000313" key="2">
    <source>
        <dbReference type="EMBL" id="TWH78618.1"/>
    </source>
</evidence>
<gene>
    <name evidence="2" type="ORF">LY60_02643</name>
</gene>
<feature type="domain" description="HTH lysR-type" evidence="1">
    <location>
        <begin position="25"/>
        <end position="84"/>
    </location>
</feature>
<dbReference type="Gene3D" id="1.10.10.10">
    <property type="entry name" value="Winged helix-like DNA-binding domain superfamily/Winged helix DNA-binding domain"/>
    <property type="match status" value="1"/>
</dbReference>
<dbReference type="PANTHER" id="PTHR30432">
    <property type="entry name" value="TRANSCRIPTIONAL REGULATOR MODE"/>
    <property type="match status" value="1"/>
</dbReference>
<evidence type="ECO:0000259" key="1">
    <source>
        <dbReference type="Pfam" id="PF00126"/>
    </source>
</evidence>
<dbReference type="EMBL" id="VLKH01000008">
    <property type="protein sequence ID" value="TWH78618.1"/>
    <property type="molecule type" value="Genomic_DNA"/>
</dbReference>
<dbReference type="PANTHER" id="PTHR30432:SF1">
    <property type="entry name" value="DNA-BINDING TRANSCRIPTIONAL DUAL REGULATOR MODE"/>
    <property type="match status" value="1"/>
</dbReference>
<dbReference type="Pfam" id="PF00126">
    <property type="entry name" value="HTH_1"/>
    <property type="match status" value="1"/>
</dbReference>
<keyword evidence="3" id="KW-1185">Reference proteome</keyword>
<dbReference type="RefSeq" id="WP_145084490.1">
    <property type="nucleotide sequence ID" value="NZ_DAMBUX010000002.1"/>
</dbReference>
<proteinExistence type="predicted"/>
<dbReference type="Proteomes" id="UP000315343">
    <property type="component" value="Unassembled WGS sequence"/>
</dbReference>
<organism evidence="2 3">
    <name type="scientific">Sedimentibacter saalensis</name>
    <dbReference type="NCBI Taxonomy" id="130788"/>
    <lineage>
        <taxon>Bacteria</taxon>
        <taxon>Bacillati</taxon>
        <taxon>Bacillota</taxon>
        <taxon>Tissierellia</taxon>
        <taxon>Sedimentibacter</taxon>
    </lineage>
</organism>
<dbReference type="InterPro" id="IPR000847">
    <property type="entry name" value="LysR_HTH_N"/>
</dbReference>
<comment type="caution">
    <text evidence="2">The sequence shown here is derived from an EMBL/GenBank/DDBJ whole genome shotgun (WGS) entry which is preliminary data.</text>
</comment>
<protein>
    <submittedName>
        <fullName evidence="2">Molybdate transport system regulatory protein</fullName>
    </submittedName>
</protein>
<name>A0A562J614_9FIRM</name>
<dbReference type="InterPro" id="IPR036388">
    <property type="entry name" value="WH-like_DNA-bd_sf"/>
</dbReference>
<dbReference type="SUPFAM" id="SSF46785">
    <property type="entry name" value="Winged helix' DNA-binding domain"/>
    <property type="match status" value="1"/>
</dbReference>
<dbReference type="OrthoDB" id="285216at2"/>
<evidence type="ECO:0000313" key="3">
    <source>
        <dbReference type="Proteomes" id="UP000315343"/>
    </source>
</evidence>
<reference evidence="2 3" key="1">
    <citation type="submission" date="2019-07" db="EMBL/GenBank/DDBJ databases">
        <title>Genomic Encyclopedia of Type Strains, Phase I: the one thousand microbial genomes (KMG-I) project.</title>
        <authorList>
            <person name="Kyrpides N."/>
        </authorList>
    </citation>
    <scope>NUCLEOTIDE SEQUENCE [LARGE SCALE GENOMIC DNA]</scope>
    <source>
        <strain evidence="2 3">DSM 13558</strain>
    </source>
</reference>
<dbReference type="AlphaFoldDB" id="A0A562J614"/>
<dbReference type="GO" id="GO:0003700">
    <property type="term" value="F:DNA-binding transcription factor activity"/>
    <property type="evidence" value="ECO:0007669"/>
    <property type="project" value="InterPro"/>
</dbReference>
<sequence length="114" mass="12556">MEELHYYLQIRLAKNEIFFGPGVLALLTMTQECESLSAAAKSMDLSYSKACKMVKGAETALGFKLLDRKIGGAGGGGSKLTPEGIELLEKYSSFINELNSHASESFDRYFSKYI</sequence>